<dbReference type="Gene3D" id="3.30.450.40">
    <property type="match status" value="1"/>
</dbReference>
<keyword evidence="1" id="KW-0805">Transcription regulation</keyword>
<evidence type="ECO:0000259" key="4">
    <source>
        <dbReference type="PROSITE" id="PS51077"/>
    </source>
</evidence>
<keyword evidence="7" id="KW-1185">Reference proteome</keyword>
<keyword evidence="3" id="KW-0804">Transcription</keyword>
<evidence type="ECO:0000313" key="7">
    <source>
        <dbReference type="Proteomes" id="UP001482520"/>
    </source>
</evidence>
<dbReference type="Pfam" id="PF01614">
    <property type="entry name" value="IclR_C"/>
    <property type="match status" value="1"/>
</dbReference>
<dbReference type="InterPro" id="IPR036390">
    <property type="entry name" value="WH_DNA-bd_sf"/>
</dbReference>
<evidence type="ECO:0000256" key="1">
    <source>
        <dbReference type="ARBA" id="ARBA00023015"/>
    </source>
</evidence>
<dbReference type="InterPro" id="IPR005471">
    <property type="entry name" value="Tscrpt_reg_IclR_N"/>
</dbReference>
<dbReference type="PROSITE" id="PS51078">
    <property type="entry name" value="ICLR_ED"/>
    <property type="match status" value="1"/>
</dbReference>
<keyword evidence="2" id="KW-0238">DNA-binding</keyword>
<dbReference type="Gene3D" id="1.10.10.10">
    <property type="entry name" value="Winged helix-like DNA-binding domain superfamily/Winged helix DNA-binding domain"/>
    <property type="match status" value="1"/>
</dbReference>
<organism evidence="6 7">
    <name type="scientific">Nocardioides kribbensis</name>
    <dbReference type="NCBI Taxonomy" id="305517"/>
    <lineage>
        <taxon>Bacteria</taxon>
        <taxon>Bacillati</taxon>
        <taxon>Actinomycetota</taxon>
        <taxon>Actinomycetes</taxon>
        <taxon>Propionibacteriales</taxon>
        <taxon>Nocardioidaceae</taxon>
        <taxon>Nocardioides</taxon>
    </lineage>
</organism>
<evidence type="ECO:0000256" key="2">
    <source>
        <dbReference type="ARBA" id="ARBA00023125"/>
    </source>
</evidence>
<protein>
    <submittedName>
        <fullName evidence="6">IclR family transcriptional regulator C-terminal domain-containing protein</fullName>
    </submittedName>
</protein>
<dbReference type="SMART" id="SM00346">
    <property type="entry name" value="HTH_ICLR"/>
    <property type="match status" value="1"/>
</dbReference>
<dbReference type="InterPro" id="IPR029016">
    <property type="entry name" value="GAF-like_dom_sf"/>
</dbReference>
<name>A0ABV1NW31_9ACTN</name>
<dbReference type="SUPFAM" id="SSF55781">
    <property type="entry name" value="GAF domain-like"/>
    <property type="match status" value="1"/>
</dbReference>
<evidence type="ECO:0000256" key="3">
    <source>
        <dbReference type="ARBA" id="ARBA00023163"/>
    </source>
</evidence>
<dbReference type="Pfam" id="PF09339">
    <property type="entry name" value="HTH_IclR"/>
    <property type="match status" value="1"/>
</dbReference>
<dbReference type="PROSITE" id="PS51077">
    <property type="entry name" value="HTH_ICLR"/>
    <property type="match status" value="1"/>
</dbReference>
<sequence>MNQQPVDVNERDIIQSIERGFAVLLTFDAELPNPTLAEIAARTRYSRPAVRRILLTLQHLGYVVGTGTRWSLTPRVLTIGQHFAATHGIVEIAQPHLLRLAEATQESASLAQLDGIDVVYVARVQVRRVLSVAVDVGSRVPAHATSMGRVLSAWAPADQVAAVIDAGLPRLAEKTITDSVTFRQSLHDVRRQGYAVVESELEDGLLSASVPVWDAHGDVVAALAYSSTVVRITAERVVAEVVPLMLETSDAIRRDLAATPTTRQTLAPNSRDGFY</sequence>
<dbReference type="EMBL" id="JBEGDP010000003">
    <property type="protein sequence ID" value="MEQ7846726.1"/>
    <property type="molecule type" value="Genomic_DNA"/>
</dbReference>
<feature type="domain" description="IclR-ED" evidence="5">
    <location>
        <begin position="75"/>
        <end position="258"/>
    </location>
</feature>
<accession>A0ABV1NW31</accession>
<dbReference type="SUPFAM" id="SSF46785">
    <property type="entry name" value="Winged helix' DNA-binding domain"/>
    <property type="match status" value="1"/>
</dbReference>
<dbReference type="InterPro" id="IPR050707">
    <property type="entry name" value="HTH_MetabolicPath_Reg"/>
</dbReference>
<dbReference type="PANTHER" id="PTHR30136">
    <property type="entry name" value="HELIX-TURN-HELIX TRANSCRIPTIONAL REGULATOR, ICLR FAMILY"/>
    <property type="match status" value="1"/>
</dbReference>
<feature type="domain" description="HTH iclR-type" evidence="4">
    <location>
        <begin position="14"/>
        <end position="74"/>
    </location>
</feature>
<dbReference type="InterPro" id="IPR014757">
    <property type="entry name" value="Tscrpt_reg_IclR_C"/>
</dbReference>
<dbReference type="RefSeq" id="WP_349804036.1">
    <property type="nucleotide sequence ID" value="NZ_JBEGDP010000003.1"/>
</dbReference>
<evidence type="ECO:0000259" key="5">
    <source>
        <dbReference type="PROSITE" id="PS51078"/>
    </source>
</evidence>
<evidence type="ECO:0000313" key="6">
    <source>
        <dbReference type="EMBL" id="MEQ7846726.1"/>
    </source>
</evidence>
<dbReference type="InterPro" id="IPR036388">
    <property type="entry name" value="WH-like_DNA-bd_sf"/>
</dbReference>
<proteinExistence type="predicted"/>
<dbReference type="Proteomes" id="UP001482520">
    <property type="component" value="Unassembled WGS sequence"/>
</dbReference>
<comment type="caution">
    <text evidence="6">The sequence shown here is derived from an EMBL/GenBank/DDBJ whole genome shotgun (WGS) entry which is preliminary data.</text>
</comment>
<gene>
    <name evidence="6" type="ORF">V6R90_05500</name>
</gene>
<dbReference type="PANTHER" id="PTHR30136:SF34">
    <property type="entry name" value="TRANSCRIPTIONAL REGULATOR"/>
    <property type="match status" value="1"/>
</dbReference>
<reference evidence="6 7" key="1">
    <citation type="submission" date="2024-02" db="EMBL/GenBank/DDBJ databases">
        <title>Full genome sequence of Nocardioides kribbensis.</title>
        <authorList>
            <person name="Poletto B.L."/>
            <person name="Silva G."/>
            <person name="Galante D."/>
            <person name="Campos K.R."/>
            <person name="Santos M.B.N."/>
            <person name="Sacchi C.T."/>
        </authorList>
    </citation>
    <scope>NUCLEOTIDE SEQUENCE [LARGE SCALE GENOMIC DNA]</scope>
    <source>
        <strain evidence="6 7">O4R</strain>
    </source>
</reference>